<sequence>GLRPLLSNTIANSKGNLKAITTQSCIVLDGPFVPMPPSFINPTEDERAEEMLTDLELAEYTIKVPLPLV</sequence>
<protein>
    <recommendedName>
        <fullName evidence="2">Reverse transcriptase domain-containing protein</fullName>
    </recommendedName>
</protein>
<gene>
    <name evidence="1" type="ORF">Tci_904867</name>
</gene>
<comment type="caution">
    <text evidence="1">The sequence shown here is derived from an EMBL/GenBank/DDBJ whole genome shotgun (WGS) entry which is preliminary data.</text>
</comment>
<name>A0A699VHP5_TANCI</name>
<feature type="non-terminal residue" evidence="1">
    <location>
        <position position="1"/>
    </location>
</feature>
<evidence type="ECO:0008006" key="2">
    <source>
        <dbReference type="Google" id="ProtNLM"/>
    </source>
</evidence>
<organism evidence="1">
    <name type="scientific">Tanacetum cinerariifolium</name>
    <name type="common">Dalmatian daisy</name>
    <name type="synonym">Chrysanthemum cinerariifolium</name>
    <dbReference type="NCBI Taxonomy" id="118510"/>
    <lineage>
        <taxon>Eukaryota</taxon>
        <taxon>Viridiplantae</taxon>
        <taxon>Streptophyta</taxon>
        <taxon>Embryophyta</taxon>
        <taxon>Tracheophyta</taxon>
        <taxon>Spermatophyta</taxon>
        <taxon>Magnoliopsida</taxon>
        <taxon>eudicotyledons</taxon>
        <taxon>Gunneridae</taxon>
        <taxon>Pentapetalae</taxon>
        <taxon>asterids</taxon>
        <taxon>campanulids</taxon>
        <taxon>Asterales</taxon>
        <taxon>Asteraceae</taxon>
        <taxon>Asteroideae</taxon>
        <taxon>Anthemideae</taxon>
        <taxon>Anthemidinae</taxon>
        <taxon>Tanacetum</taxon>
    </lineage>
</organism>
<dbReference type="EMBL" id="BKCJ011429261">
    <property type="protein sequence ID" value="GFD32898.1"/>
    <property type="molecule type" value="Genomic_DNA"/>
</dbReference>
<accession>A0A699VHP5</accession>
<proteinExistence type="predicted"/>
<reference evidence="1" key="1">
    <citation type="journal article" date="2019" name="Sci. Rep.">
        <title>Draft genome of Tanacetum cinerariifolium, the natural source of mosquito coil.</title>
        <authorList>
            <person name="Yamashiro T."/>
            <person name="Shiraishi A."/>
            <person name="Satake H."/>
            <person name="Nakayama K."/>
        </authorList>
    </citation>
    <scope>NUCLEOTIDE SEQUENCE</scope>
</reference>
<dbReference type="AlphaFoldDB" id="A0A699VHP5"/>
<evidence type="ECO:0000313" key="1">
    <source>
        <dbReference type="EMBL" id="GFD32898.1"/>
    </source>
</evidence>